<evidence type="ECO:0000313" key="2">
    <source>
        <dbReference type="EMBL" id="ETJ38197.1"/>
    </source>
</evidence>
<organism evidence="2">
    <name type="scientific">human gut metagenome</name>
    <dbReference type="NCBI Taxonomy" id="408170"/>
    <lineage>
        <taxon>unclassified sequences</taxon>
        <taxon>metagenomes</taxon>
        <taxon>organismal metagenomes</taxon>
    </lineage>
</organism>
<accession>W1Y6M3</accession>
<dbReference type="Gene3D" id="3.30.70.1170">
    <property type="entry name" value="Sun protein, domain 3"/>
    <property type="match status" value="1"/>
</dbReference>
<dbReference type="Pfam" id="PF22458">
    <property type="entry name" value="RsmF-B_ferredox"/>
    <property type="match status" value="1"/>
</dbReference>
<dbReference type="InterPro" id="IPR054728">
    <property type="entry name" value="RsmB-like_ferredoxin"/>
</dbReference>
<reference evidence="2" key="1">
    <citation type="submission" date="2013-12" db="EMBL/GenBank/DDBJ databases">
        <title>A Varibaculum cambriense genome reconstructed from a premature infant gut community with otherwise low bacterial novelty that shifts toward anaerobic metabolism during the third week of life.</title>
        <authorList>
            <person name="Brown C.T."/>
            <person name="Sharon I."/>
            <person name="Thomas B.C."/>
            <person name="Castelle C.J."/>
            <person name="Morowitz M.J."/>
            <person name="Banfield J.F."/>
        </authorList>
    </citation>
    <scope>NUCLEOTIDE SEQUENCE</scope>
</reference>
<comment type="caution">
    <text evidence="2">The sequence shown here is derived from an EMBL/GenBank/DDBJ whole genome shotgun (WGS) entry which is preliminary data.</text>
</comment>
<proteinExistence type="predicted"/>
<dbReference type="EMBL" id="AZMM01007669">
    <property type="protein sequence ID" value="ETJ38197.1"/>
    <property type="molecule type" value="Genomic_DNA"/>
</dbReference>
<protein>
    <submittedName>
        <fullName evidence="2">Sun protein</fullName>
    </submittedName>
</protein>
<sequence>WFNEQPRLTARINTVKVSIEDCLKELEDLDWIVEQDTYIPEVVYIDGHQGHLEKAKPVLEGHITFMDKGNFFS</sequence>
<feature type="domain" description="Ribosomal RNA small subunit methyltransferase B-like ferredoxin-like" evidence="1">
    <location>
        <begin position="3"/>
        <end position="47"/>
    </location>
</feature>
<feature type="non-terminal residue" evidence="2">
    <location>
        <position position="73"/>
    </location>
</feature>
<dbReference type="AlphaFoldDB" id="W1Y6M3"/>
<name>W1Y6M3_9ZZZZ</name>
<gene>
    <name evidence="2" type="ORF">Q604_UNBC07669G0001</name>
</gene>
<evidence type="ECO:0000259" key="1">
    <source>
        <dbReference type="Pfam" id="PF22458"/>
    </source>
</evidence>
<feature type="non-terminal residue" evidence="2">
    <location>
        <position position="1"/>
    </location>
</feature>